<dbReference type="SUPFAM" id="SSF46785">
    <property type="entry name" value="Winged helix' DNA-binding domain"/>
    <property type="match status" value="2"/>
</dbReference>
<proteinExistence type="predicted"/>
<keyword evidence="1" id="KW-0805">Transcription regulation</keyword>
<evidence type="ECO:0000256" key="2">
    <source>
        <dbReference type="ARBA" id="ARBA00023125"/>
    </source>
</evidence>
<dbReference type="PANTHER" id="PTHR33204">
    <property type="entry name" value="TRANSCRIPTIONAL REGULATOR, MARR FAMILY"/>
    <property type="match status" value="1"/>
</dbReference>
<gene>
    <name evidence="5" type="ORF">GS634_01295</name>
</gene>
<dbReference type="AlphaFoldDB" id="A0AA90YVM8"/>
<dbReference type="InterPro" id="IPR036390">
    <property type="entry name" value="WH_DNA-bd_sf"/>
</dbReference>
<feature type="domain" description="HTH hxlR-type" evidence="4">
    <location>
        <begin position="100"/>
        <end position="152"/>
    </location>
</feature>
<evidence type="ECO:0000256" key="1">
    <source>
        <dbReference type="ARBA" id="ARBA00023015"/>
    </source>
</evidence>
<evidence type="ECO:0000313" key="6">
    <source>
        <dbReference type="Proteomes" id="UP000597886"/>
    </source>
</evidence>
<evidence type="ECO:0000313" key="5">
    <source>
        <dbReference type="EMBL" id="NOE16755.1"/>
    </source>
</evidence>
<keyword evidence="2" id="KW-0238">DNA-binding</keyword>
<dbReference type="PANTHER" id="PTHR33204:SF18">
    <property type="entry name" value="TRANSCRIPTIONAL REGULATORY PROTEIN"/>
    <property type="match status" value="1"/>
</dbReference>
<dbReference type="InterPro" id="IPR002577">
    <property type="entry name" value="HTH_HxlR"/>
</dbReference>
<keyword evidence="3" id="KW-0804">Transcription</keyword>
<evidence type="ECO:0000256" key="3">
    <source>
        <dbReference type="ARBA" id="ARBA00023163"/>
    </source>
</evidence>
<dbReference type="GO" id="GO:0003677">
    <property type="term" value="F:DNA binding"/>
    <property type="evidence" value="ECO:0007669"/>
    <property type="project" value="UniProtKB-KW"/>
</dbReference>
<accession>A0AA90YVM8</accession>
<name>A0AA90YVM8_9RHOB</name>
<sequence length="178" mass="19566">MDINTLVKLTSRAWSLKILALLHAKVPGRQAPLLAATDASRTAFAASLSHLIELGMIERNPGHGHPLRPEFRLTPFGTEAATIASKIITTARSEDEIRLLRKSWTVPVLALTGTPHRFSAIKSGLTVITDRALSSSLHQLEAQNWIRRDIHTAERMPFPTYQAVNTGMAINRAVGFTL</sequence>
<dbReference type="Proteomes" id="UP000597886">
    <property type="component" value="Unassembled WGS sequence"/>
</dbReference>
<comment type="caution">
    <text evidence="5">The sequence shown here is derived from an EMBL/GenBank/DDBJ whole genome shotgun (WGS) entry which is preliminary data.</text>
</comment>
<dbReference type="Gene3D" id="1.10.10.10">
    <property type="entry name" value="Winged helix-like DNA-binding domain superfamily/Winged helix DNA-binding domain"/>
    <property type="match status" value="2"/>
</dbReference>
<organism evidence="5 6">
    <name type="scientific">Ruegeria atlantica</name>
    <dbReference type="NCBI Taxonomy" id="81569"/>
    <lineage>
        <taxon>Bacteria</taxon>
        <taxon>Pseudomonadati</taxon>
        <taxon>Pseudomonadota</taxon>
        <taxon>Alphaproteobacteria</taxon>
        <taxon>Rhodobacterales</taxon>
        <taxon>Roseobacteraceae</taxon>
        <taxon>Ruegeria</taxon>
    </lineage>
</organism>
<evidence type="ECO:0000259" key="4">
    <source>
        <dbReference type="Pfam" id="PF01638"/>
    </source>
</evidence>
<dbReference type="EMBL" id="WVRA01000001">
    <property type="protein sequence ID" value="NOE16755.1"/>
    <property type="molecule type" value="Genomic_DNA"/>
</dbReference>
<reference evidence="5" key="1">
    <citation type="submission" date="2019-12" db="EMBL/GenBank/DDBJ databases">
        <title>Ruegeria JWLKs population differentiation of coral mucus and skeleton niches.</title>
        <authorList>
            <person name="Luo D."/>
        </authorList>
    </citation>
    <scope>NUCLEOTIDE SEQUENCE</scope>
    <source>
        <strain evidence="5">HKCCD6181</strain>
    </source>
</reference>
<dbReference type="InterPro" id="IPR036388">
    <property type="entry name" value="WH-like_DNA-bd_sf"/>
</dbReference>
<dbReference type="Pfam" id="PF01638">
    <property type="entry name" value="HxlR"/>
    <property type="match status" value="1"/>
</dbReference>
<dbReference type="RefSeq" id="WP_171204960.1">
    <property type="nucleotide sequence ID" value="NZ_WVRA01000001.1"/>
</dbReference>
<protein>
    <submittedName>
        <fullName evidence="5">Transcriptional regulator</fullName>
    </submittedName>
</protein>